<evidence type="ECO:0000313" key="2">
    <source>
        <dbReference type="Proteomes" id="UP001258017"/>
    </source>
</evidence>
<organism evidence="1 2">
    <name type="scientific">Odynerus spinipes</name>
    <dbReference type="NCBI Taxonomy" id="1348599"/>
    <lineage>
        <taxon>Eukaryota</taxon>
        <taxon>Metazoa</taxon>
        <taxon>Ecdysozoa</taxon>
        <taxon>Arthropoda</taxon>
        <taxon>Hexapoda</taxon>
        <taxon>Insecta</taxon>
        <taxon>Pterygota</taxon>
        <taxon>Neoptera</taxon>
        <taxon>Endopterygota</taxon>
        <taxon>Hymenoptera</taxon>
        <taxon>Apocrita</taxon>
        <taxon>Aculeata</taxon>
        <taxon>Vespoidea</taxon>
        <taxon>Vespidae</taxon>
        <taxon>Eumeninae</taxon>
        <taxon>Odynerus</taxon>
    </lineage>
</organism>
<dbReference type="Proteomes" id="UP001258017">
    <property type="component" value="Unassembled WGS sequence"/>
</dbReference>
<dbReference type="PANTHER" id="PTHR47018">
    <property type="entry name" value="CXC DOMAIN-CONTAINING PROTEIN-RELATED"/>
    <property type="match status" value="1"/>
</dbReference>
<protein>
    <submittedName>
        <fullName evidence="1">Uncharacterized protein</fullName>
    </submittedName>
</protein>
<name>A0AAD9RFZ1_9HYME</name>
<reference evidence="1" key="2">
    <citation type="journal article" date="2023" name="Commun. Biol.">
        <title>Intrasexual cuticular hydrocarbon dimorphism in a wasp sheds light on hydrocarbon biosynthesis genes in Hymenoptera.</title>
        <authorList>
            <person name="Moris V.C."/>
            <person name="Podsiadlowski L."/>
            <person name="Martin S."/>
            <person name="Oeyen J.P."/>
            <person name="Donath A."/>
            <person name="Petersen M."/>
            <person name="Wilbrandt J."/>
            <person name="Misof B."/>
            <person name="Liedtke D."/>
            <person name="Thamm M."/>
            <person name="Scheiner R."/>
            <person name="Schmitt T."/>
            <person name="Niehuis O."/>
        </authorList>
    </citation>
    <scope>NUCLEOTIDE SEQUENCE</scope>
    <source>
        <strain evidence="1">GBR_01_08_01A</strain>
    </source>
</reference>
<accession>A0AAD9RFZ1</accession>
<dbReference type="PANTHER" id="PTHR47018:SF4">
    <property type="match status" value="1"/>
</dbReference>
<proteinExistence type="predicted"/>
<comment type="caution">
    <text evidence="1">The sequence shown here is derived from an EMBL/GenBank/DDBJ whole genome shotgun (WGS) entry which is preliminary data.</text>
</comment>
<dbReference type="EMBL" id="JAIFRP010000229">
    <property type="protein sequence ID" value="KAK2578573.1"/>
    <property type="molecule type" value="Genomic_DNA"/>
</dbReference>
<sequence>MHQACYKSYSDKRLVEVCRRNHDASRSSLMSSPVESHELPTFDFKNYCFICTECVDPVEEKKRPINMRRRVSVVTNSEFRDTVFIHFNHRKDVLARIENVPDLTIVEARYHRTCWNNKKRIAVQNRPGRPISSEIDRAMEYIYNYIDQNSDECQFTLQELIENIEGDFIPDVRTIKKRLKQKYIGDILIFDGKRADALICFPGTGHKLLSQGWYEAKKSDPKEERLRVIREAAAIIVEDIRSKPYNTKSYPPSDNFLENVDDPIPISLNVLLTEIIFKSKRGSLEPWKRKCTSLAHAIISAVRPRSFISSLKIGVGALLYKKFGSKNLIKVLSSLGFCSSYEEISMLEAASIMRPQRQVRNSAFTQFVYDNADYNINTLDGHGTFHCMGGIQCITPFDAIEPDEAMNRDSEKKNVRGHCRNRECRSSLLRESKIEWSWKSESS</sequence>
<dbReference type="AlphaFoldDB" id="A0AAD9RFZ1"/>
<keyword evidence="2" id="KW-1185">Reference proteome</keyword>
<evidence type="ECO:0000313" key="1">
    <source>
        <dbReference type="EMBL" id="KAK2578573.1"/>
    </source>
</evidence>
<reference evidence="1" key="1">
    <citation type="submission" date="2021-08" db="EMBL/GenBank/DDBJ databases">
        <authorList>
            <person name="Misof B."/>
            <person name="Oliver O."/>
            <person name="Podsiadlowski L."/>
            <person name="Donath A."/>
            <person name="Peters R."/>
            <person name="Mayer C."/>
            <person name="Rust J."/>
            <person name="Gunkel S."/>
            <person name="Lesny P."/>
            <person name="Martin S."/>
            <person name="Oeyen J.P."/>
            <person name="Petersen M."/>
            <person name="Panagiotis P."/>
            <person name="Wilbrandt J."/>
            <person name="Tanja T."/>
        </authorList>
    </citation>
    <scope>NUCLEOTIDE SEQUENCE</scope>
    <source>
        <strain evidence="1">GBR_01_08_01A</strain>
        <tissue evidence="1">Thorax + abdomen</tissue>
    </source>
</reference>
<gene>
    <name evidence="1" type="ORF">KPH14_012007</name>
</gene>